<dbReference type="GO" id="GO:0097542">
    <property type="term" value="C:ciliary tip"/>
    <property type="evidence" value="ECO:0007669"/>
    <property type="project" value="TreeGrafter"/>
</dbReference>
<proteinExistence type="predicted"/>
<evidence type="ECO:0000313" key="2">
    <source>
        <dbReference type="EMBL" id="KAH0500528.1"/>
    </source>
</evidence>
<dbReference type="GO" id="GO:0036158">
    <property type="term" value="P:outer dynein arm assembly"/>
    <property type="evidence" value="ECO:0007669"/>
    <property type="project" value="InterPro"/>
</dbReference>
<dbReference type="AlphaFoldDB" id="A0A8J6KKK6"/>
<sequence>MYQMEVMFGKVKDATGVAESHAVVRRFLAQDETFTQLETLKKDNEQTLMRLKEEKQRLQRELENLKYSGDATLVR</sequence>
<dbReference type="GO" id="GO:0036064">
    <property type="term" value="C:ciliary basal body"/>
    <property type="evidence" value="ECO:0007669"/>
    <property type="project" value="TreeGrafter"/>
</dbReference>
<dbReference type="InterPro" id="IPR033192">
    <property type="entry name" value="ODAD3"/>
</dbReference>
<gene>
    <name evidence="2" type="ORF">LTLLF_200690</name>
</gene>
<keyword evidence="1" id="KW-0175">Coiled coil</keyword>
<evidence type="ECO:0000313" key="3">
    <source>
        <dbReference type="Proteomes" id="UP000710432"/>
    </source>
</evidence>
<organism evidence="2 3">
    <name type="scientific">Microtus ochrogaster</name>
    <name type="common">Prairie vole</name>
    <dbReference type="NCBI Taxonomy" id="79684"/>
    <lineage>
        <taxon>Eukaryota</taxon>
        <taxon>Metazoa</taxon>
        <taxon>Chordata</taxon>
        <taxon>Craniata</taxon>
        <taxon>Vertebrata</taxon>
        <taxon>Euteleostomi</taxon>
        <taxon>Mammalia</taxon>
        <taxon>Eutheria</taxon>
        <taxon>Euarchontoglires</taxon>
        <taxon>Glires</taxon>
        <taxon>Rodentia</taxon>
        <taxon>Myomorpha</taxon>
        <taxon>Muroidea</taxon>
        <taxon>Cricetidae</taxon>
        <taxon>Arvicolinae</taxon>
        <taxon>Microtus</taxon>
    </lineage>
</organism>
<name>A0A8J6KKK6_MICOH</name>
<dbReference type="PANTHER" id="PTHR46518:SF1">
    <property type="entry name" value="OUTER DYNEIN ARM-DOCKING COMPLEX SUBUNIT 3"/>
    <property type="match status" value="1"/>
</dbReference>
<dbReference type="PANTHER" id="PTHR46518">
    <property type="entry name" value="COILED-COIL DOMAIN-CONTAINING PROTEIN 151"/>
    <property type="match status" value="1"/>
</dbReference>
<feature type="coiled-coil region" evidence="1">
    <location>
        <begin position="34"/>
        <end position="68"/>
    </location>
</feature>
<reference evidence="2" key="1">
    <citation type="submission" date="2020-03" db="EMBL/GenBank/DDBJ databases">
        <title>Studies in the Genomics of Life Span.</title>
        <authorList>
            <person name="Glass D."/>
        </authorList>
    </citation>
    <scope>NUCLEOTIDE SEQUENCE</scope>
    <source>
        <strain evidence="2">LTLLF</strain>
        <tissue evidence="2">Muscle</tissue>
    </source>
</reference>
<dbReference type="GO" id="GO:0035253">
    <property type="term" value="C:ciliary rootlet"/>
    <property type="evidence" value="ECO:0007669"/>
    <property type="project" value="TreeGrafter"/>
</dbReference>
<comment type="caution">
    <text evidence="2">The sequence shown here is derived from an EMBL/GenBank/DDBJ whole genome shotgun (WGS) entry which is preliminary data.</text>
</comment>
<accession>A0A8J6KKK6</accession>
<protein>
    <submittedName>
        <fullName evidence="2">Coiled-coil domain-containing protein 151</fullName>
    </submittedName>
</protein>
<dbReference type="EMBL" id="JAATJU010027389">
    <property type="protein sequence ID" value="KAH0500528.1"/>
    <property type="molecule type" value="Genomic_DNA"/>
</dbReference>
<dbReference type="Proteomes" id="UP000710432">
    <property type="component" value="Unassembled WGS sequence"/>
</dbReference>
<dbReference type="GO" id="GO:0003341">
    <property type="term" value="P:cilium movement"/>
    <property type="evidence" value="ECO:0007669"/>
    <property type="project" value="InterPro"/>
</dbReference>
<evidence type="ECO:0000256" key="1">
    <source>
        <dbReference type="SAM" id="Coils"/>
    </source>
</evidence>